<evidence type="ECO:0000313" key="11">
    <source>
        <dbReference type="Proteomes" id="UP001153387"/>
    </source>
</evidence>
<evidence type="ECO:0000256" key="1">
    <source>
        <dbReference type="ARBA" id="ARBA00004193"/>
    </source>
</evidence>
<evidence type="ECO:0000256" key="5">
    <source>
        <dbReference type="ARBA" id="ARBA00023136"/>
    </source>
</evidence>
<dbReference type="Proteomes" id="UP001153387">
    <property type="component" value="Unassembled WGS sequence"/>
</dbReference>
<dbReference type="GO" id="GO:0005886">
    <property type="term" value="C:plasma membrane"/>
    <property type="evidence" value="ECO:0007669"/>
    <property type="project" value="UniProtKB-SubCell"/>
</dbReference>
<keyword evidence="6" id="KW-0449">Lipoprotein</keyword>
<dbReference type="RefSeq" id="WP_277563725.1">
    <property type="nucleotide sequence ID" value="NZ_JAPDHZ010000002.1"/>
</dbReference>
<keyword evidence="5" id="KW-0472">Membrane</keyword>
<name>A0A9X4KD78_9BACL</name>
<dbReference type="InterPro" id="IPR028082">
    <property type="entry name" value="Peripla_BP_I"/>
</dbReference>
<evidence type="ECO:0000256" key="7">
    <source>
        <dbReference type="SAM" id="MobiDB-lite"/>
    </source>
</evidence>
<evidence type="ECO:0000256" key="3">
    <source>
        <dbReference type="ARBA" id="ARBA00022475"/>
    </source>
</evidence>
<keyword evidence="4 8" id="KW-0732">Signal</keyword>
<accession>A0A9X4KD78</accession>
<dbReference type="EMBL" id="JAPDHZ010000002">
    <property type="protein sequence ID" value="MDG0789833.1"/>
    <property type="molecule type" value="Genomic_DNA"/>
</dbReference>
<evidence type="ECO:0000256" key="6">
    <source>
        <dbReference type="ARBA" id="ARBA00023288"/>
    </source>
</evidence>
<proteinExistence type="inferred from homology"/>
<reference evidence="10 11" key="1">
    <citation type="submission" date="2022-10" db="EMBL/GenBank/DDBJ databases">
        <title>Comparative genomic analysis of Cohnella hashimotonis sp. nov., isolated from the International Space Station.</title>
        <authorList>
            <person name="Simpson A."/>
            <person name="Venkateswaran K."/>
        </authorList>
    </citation>
    <scope>NUCLEOTIDE SEQUENCE [LARGE SCALE GENOMIC DNA]</scope>
    <source>
        <strain evidence="10 11">DSM 18997</strain>
    </source>
</reference>
<sequence>MKKSTMKPLSLMLVAMLAMLLVLSGCGSKNNNSEGGSSASASASASESASPSASASESASPSASASASESAAPADGKGKKIGMVTDLGGVNDKSFNQQAWESLQKIAKDTGAETKYQESKKDSDYIPLLTKFVKDGYDLTWGIGFLFADAATTVASANPESKLALIDTTPTKELPNVESVLFKENEGSFLVGVVAGLTTKTNKIGFVGGMELPVIKKFEAGFKAGVAAVNPNATIEVNYVGDFSKPDQGKLAAATMYDGGADIIFHAAGGSGNGVFNEAKDRFKAGKKVWVIGVDKDQSIEFGNDVTLTSMVKKVDEAVYRVSNDLLAGNFHGGQTVELGLAEGGVGLPVENPNVSKEILDKVEDYKNKIISGEIKVPTE</sequence>
<feature type="signal peptide" evidence="8">
    <location>
        <begin position="1"/>
        <end position="24"/>
    </location>
</feature>
<organism evidence="10 11">
    <name type="scientific">Cohnella ginsengisoli</name>
    <dbReference type="NCBI Taxonomy" id="425004"/>
    <lineage>
        <taxon>Bacteria</taxon>
        <taxon>Bacillati</taxon>
        <taxon>Bacillota</taxon>
        <taxon>Bacilli</taxon>
        <taxon>Bacillales</taxon>
        <taxon>Paenibacillaceae</taxon>
        <taxon>Cohnella</taxon>
    </lineage>
</organism>
<gene>
    <name evidence="10" type="ORF">OMP38_02460</name>
</gene>
<evidence type="ECO:0000256" key="2">
    <source>
        <dbReference type="ARBA" id="ARBA00008610"/>
    </source>
</evidence>
<dbReference type="PANTHER" id="PTHR34296:SF2">
    <property type="entry name" value="ABC TRANSPORTER GUANOSINE-BINDING PROTEIN NUPN"/>
    <property type="match status" value="1"/>
</dbReference>
<dbReference type="PANTHER" id="PTHR34296">
    <property type="entry name" value="TRANSCRIPTIONAL ACTIVATOR PROTEIN MED"/>
    <property type="match status" value="1"/>
</dbReference>
<dbReference type="InterPro" id="IPR003760">
    <property type="entry name" value="PnrA-like"/>
</dbReference>
<evidence type="ECO:0000256" key="4">
    <source>
        <dbReference type="ARBA" id="ARBA00022729"/>
    </source>
</evidence>
<feature type="chain" id="PRO_5040766205" evidence="8">
    <location>
        <begin position="25"/>
        <end position="380"/>
    </location>
</feature>
<dbReference type="CDD" id="cd06354">
    <property type="entry name" value="PBP1_PrnA-like"/>
    <property type="match status" value="1"/>
</dbReference>
<feature type="domain" description="ABC transporter substrate-binding protein PnrA-like" evidence="9">
    <location>
        <begin position="82"/>
        <end position="379"/>
    </location>
</feature>
<evidence type="ECO:0000259" key="9">
    <source>
        <dbReference type="Pfam" id="PF02608"/>
    </source>
</evidence>
<protein>
    <submittedName>
        <fullName evidence="10">BMP family ABC transporter substrate-binding protein</fullName>
    </submittedName>
</protein>
<feature type="compositionally biased region" description="Low complexity" evidence="7">
    <location>
        <begin position="37"/>
        <end position="74"/>
    </location>
</feature>
<dbReference type="Gene3D" id="3.40.50.2300">
    <property type="match status" value="2"/>
</dbReference>
<keyword evidence="3" id="KW-1003">Cell membrane</keyword>
<keyword evidence="11" id="KW-1185">Reference proteome</keyword>
<dbReference type="InterPro" id="IPR050957">
    <property type="entry name" value="BMP_lipoprotein"/>
</dbReference>
<comment type="caution">
    <text evidence="10">The sequence shown here is derived from an EMBL/GenBank/DDBJ whole genome shotgun (WGS) entry which is preliminary data.</text>
</comment>
<dbReference type="AlphaFoldDB" id="A0A9X4KD78"/>
<comment type="subcellular location">
    <subcellularLocation>
        <location evidence="1">Cell membrane</location>
        <topology evidence="1">Lipid-anchor</topology>
    </subcellularLocation>
</comment>
<evidence type="ECO:0000256" key="8">
    <source>
        <dbReference type="SAM" id="SignalP"/>
    </source>
</evidence>
<feature type="region of interest" description="Disordered" evidence="7">
    <location>
        <begin position="31"/>
        <end position="78"/>
    </location>
</feature>
<evidence type="ECO:0000313" key="10">
    <source>
        <dbReference type="EMBL" id="MDG0789833.1"/>
    </source>
</evidence>
<comment type="similarity">
    <text evidence="2">Belongs to the BMP lipoprotein family.</text>
</comment>
<dbReference type="PROSITE" id="PS51257">
    <property type="entry name" value="PROKAR_LIPOPROTEIN"/>
    <property type="match status" value="1"/>
</dbReference>
<dbReference type="Pfam" id="PF02608">
    <property type="entry name" value="Bmp"/>
    <property type="match status" value="1"/>
</dbReference>
<dbReference type="SUPFAM" id="SSF53822">
    <property type="entry name" value="Periplasmic binding protein-like I"/>
    <property type="match status" value="1"/>
</dbReference>